<reference evidence="1" key="2">
    <citation type="journal article" date="2015" name="Data Brief">
        <title>Shoot transcriptome of the giant reed, Arundo donax.</title>
        <authorList>
            <person name="Barrero R.A."/>
            <person name="Guerrero F.D."/>
            <person name="Moolhuijzen P."/>
            <person name="Goolsby J.A."/>
            <person name="Tidwell J."/>
            <person name="Bellgard S.E."/>
            <person name="Bellgard M.I."/>
        </authorList>
    </citation>
    <scope>NUCLEOTIDE SEQUENCE</scope>
    <source>
        <tissue evidence="1">Shoot tissue taken approximately 20 cm above the soil surface</tissue>
    </source>
</reference>
<proteinExistence type="predicted"/>
<sequence length="138" mass="15519">MAFRAWLELHYPKCNDQILNKNYTTAFSFRTKPACIDRKDPPTPLVNQTRNAASGSLSNPLKLISFTGLECGGNCDIESNRWTCTTSKGSHSPDYAVRNPTEEQHDYHLTELNKGSRRPAAREAFGLLAFRRALCART</sequence>
<reference evidence="1" key="1">
    <citation type="submission" date="2014-09" db="EMBL/GenBank/DDBJ databases">
        <authorList>
            <person name="Magalhaes I.L.F."/>
            <person name="Oliveira U."/>
            <person name="Santos F.R."/>
            <person name="Vidigal T.H.D.A."/>
            <person name="Brescovit A.D."/>
            <person name="Santos A.J."/>
        </authorList>
    </citation>
    <scope>NUCLEOTIDE SEQUENCE</scope>
    <source>
        <tissue evidence="1">Shoot tissue taken approximately 20 cm above the soil surface</tissue>
    </source>
</reference>
<dbReference type="AlphaFoldDB" id="A0A0A9HQY3"/>
<name>A0A0A9HQY3_ARUDO</name>
<dbReference type="EMBL" id="GBRH01162558">
    <property type="protein sequence ID" value="JAE35338.1"/>
    <property type="molecule type" value="Transcribed_RNA"/>
</dbReference>
<organism evidence="1">
    <name type="scientific">Arundo donax</name>
    <name type="common">Giant reed</name>
    <name type="synonym">Donax arundinaceus</name>
    <dbReference type="NCBI Taxonomy" id="35708"/>
    <lineage>
        <taxon>Eukaryota</taxon>
        <taxon>Viridiplantae</taxon>
        <taxon>Streptophyta</taxon>
        <taxon>Embryophyta</taxon>
        <taxon>Tracheophyta</taxon>
        <taxon>Spermatophyta</taxon>
        <taxon>Magnoliopsida</taxon>
        <taxon>Liliopsida</taxon>
        <taxon>Poales</taxon>
        <taxon>Poaceae</taxon>
        <taxon>PACMAD clade</taxon>
        <taxon>Arundinoideae</taxon>
        <taxon>Arundineae</taxon>
        <taxon>Arundo</taxon>
    </lineage>
</organism>
<protein>
    <submittedName>
        <fullName evidence="1">Uncharacterized protein</fullName>
    </submittedName>
</protein>
<accession>A0A0A9HQY3</accession>
<evidence type="ECO:0000313" key="1">
    <source>
        <dbReference type="EMBL" id="JAE35338.1"/>
    </source>
</evidence>